<evidence type="ECO:0000313" key="5">
    <source>
        <dbReference type="Proteomes" id="UP000683360"/>
    </source>
</evidence>
<keyword evidence="5" id="KW-1185">Reference proteome</keyword>
<organism evidence="4 5">
    <name type="scientific">Mytilus edulis</name>
    <name type="common">Blue mussel</name>
    <dbReference type="NCBI Taxonomy" id="6550"/>
    <lineage>
        <taxon>Eukaryota</taxon>
        <taxon>Metazoa</taxon>
        <taxon>Spiralia</taxon>
        <taxon>Lophotrochozoa</taxon>
        <taxon>Mollusca</taxon>
        <taxon>Bivalvia</taxon>
        <taxon>Autobranchia</taxon>
        <taxon>Pteriomorphia</taxon>
        <taxon>Mytilida</taxon>
        <taxon>Mytiloidea</taxon>
        <taxon>Mytilidae</taxon>
        <taxon>Mytilinae</taxon>
        <taxon>Mytilus</taxon>
    </lineage>
</organism>
<dbReference type="SUPFAM" id="SSF48056">
    <property type="entry name" value="Di-copper centre-containing domain"/>
    <property type="match status" value="1"/>
</dbReference>
<dbReference type="PRINTS" id="PR00092">
    <property type="entry name" value="TYROSINASE"/>
</dbReference>
<dbReference type="InterPro" id="IPR008922">
    <property type="entry name" value="Di-copper_centre_dom_sf"/>
</dbReference>
<protein>
    <recommendedName>
        <fullName evidence="3">Tyrosinase copper-binding domain-containing protein</fullName>
    </recommendedName>
</protein>
<dbReference type="Proteomes" id="UP000683360">
    <property type="component" value="Unassembled WGS sequence"/>
</dbReference>
<dbReference type="GO" id="GO:0016491">
    <property type="term" value="F:oxidoreductase activity"/>
    <property type="evidence" value="ECO:0007669"/>
    <property type="project" value="InterPro"/>
</dbReference>
<sequence length="597" mass="68510">MEAPTYVTLALLTLGYAVTVVVSLIEPVSLPYDLDRCITQHILQSNTSHTPPHLAEAFCVKKFILHNPNLRVKVNFTTDETDYIQSLFKQVEADAGVDTDKGRFRRQTGGWRRHRREIRSAPYLEWQQYVRAVTRLKRVQSGTNGRSRYDTLAAIHTAAVDEVHFGPSFCPWHRLYLILVETALRVPIPYWDPTIDGAMDDPTQSVVWTNKYFGNGNGPVVVGPFRHYYTPTGPLSRDIGSDGLLFSKENIQRLFRFRFNRDIFEPASLGDQMSTLEGQHNMVHFWIGGHMNEFEYAAYDPVFWNYHAYVDYVWENFRRLQVRRGVNPEMDIVRSWQQDADSFAVGLQGLRIREGYSGRIAGMVTYESMPKCPECGNSADMFCRRDVCVATSGSYRRNRISFPRRVFNRGSFRNLFRRLRGKRSLISQFNGVKDTSIELTDLAFVPVKVIRNRKEDITNYTSLNTTIETTQVVSQECIRHPETLHNNIIYAESDGLNYKGKYKDSAYVNQSAIIYIGAQKPTMDTSEVFITAYDRCGRICVPNCLVKDSQPPIYKTCTGAIRITSQNPVMYVSFPYDSELHQQANTAIPPIEFHCTF</sequence>
<comment type="caution">
    <text evidence="4">The sequence shown here is derived from an EMBL/GenBank/DDBJ whole genome shotgun (WGS) entry which is preliminary data.</text>
</comment>
<reference evidence="4" key="1">
    <citation type="submission" date="2021-03" db="EMBL/GenBank/DDBJ databases">
        <authorList>
            <person name="Bekaert M."/>
        </authorList>
    </citation>
    <scope>NUCLEOTIDE SEQUENCE</scope>
</reference>
<dbReference type="PANTHER" id="PTHR11474:SF126">
    <property type="entry name" value="TYROSINASE-LIKE PROTEIN TYR-1-RELATED"/>
    <property type="match status" value="1"/>
</dbReference>
<dbReference type="PANTHER" id="PTHR11474">
    <property type="entry name" value="TYROSINASE FAMILY MEMBER"/>
    <property type="match status" value="1"/>
</dbReference>
<dbReference type="Pfam" id="PF00264">
    <property type="entry name" value="Tyrosinase"/>
    <property type="match status" value="1"/>
</dbReference>
<dbReference type="InterPro" id="IPR050316">
    <property type="entry name" value="Tyrosinase/Hemocyanin"/>
</dbReference>
<proteinExistence type="predicted"/>
<name>A0A8S3R655_MYTED</name>
<evidence type="ECO:0000313" key="4">
    <source>
        <dbReference type="EMBL" id="CAG2202338.1"/>
    </source>
</evidence>
<gene>
    <name evidence="4" type="ORF">MEDL_16908</name>
</gene>
<evidence type="ECO:0000256" key="2">
    <source>
        <dbReference type="ARBA" id="ARBA00023008"/>
    </source>
</evidence>
<keyword evidence="2" id="KW-0186">Copper</keyword>
<evidence type="ECO:0000259" key="3">
    <source>
        <dbReference type="PROSITE" id="PS00498"/>
    </source>
</evidence>
<keyword evidence="1" id="KW-0479">Metal-binding</keyword>
<dbReference type="EMBL" id="CAJPWZ010000886">
    <property type="protein sequence ID" value="CAG2202338.1"/>
    <property type="molecule type" value="Genomic_DNA"/>
</dbReference>
<dbReference type="OrthoDB" id="6132182at2759"/>
<dbReference type="PROSITE" id="PS00498">
    <property type="entry name" value="TYROSINASE_2"/>
    <property type="match status" value="1"/>
</dbReference>
<dbReference type="InterPro" id="IPR002227">
    <property type="entry name" value="Tyrosinase_Cu-bd"/>
</dbReference>
<dbReference type="GO" id="GO:0046872">
    <property type="term" value="F:metal ion binding"/>
    <property type="evidence" value="ECO:0007669"/>
    <property type="project" value="UniProtKB-KW"/>
</dbReference>
<dbReference type="AlphaFoldDB" id="A0A8S3R655"/>
<feature type="domain" description="Tyrosinase copper-binding" evidence="3">
    <location>
        <begin position="300"/>
        <end position="311"/>
    </location>
</feature>
<accession>A0A8S3R655</accession>
<evidence type="ECO:0000256" key="1">
    <source>
        <dbReference type="ARBA" id="ARBA00022723"/>
    </source>
</evidence>
<dbReference type="Gene3D" id="1.10.1280.10">
    <property type="entry name" value="Di-copper center containing domain from catechol oxidase"/>
    <property type="match status" value="1"/>
</dbReference>